<evidence type="ECO:0000313" key="2">
    <source>
        <dbReference type="EMBL" id="HIV29014.1"/>
    </source>
</evidence>
<dbReference type="AlphaFoldDB" id="A0A9D1PBF3"/>
<comment type="caution">
    <text evidence="2">The sequence shown here is derived from an EMBL/GenBank/DDBJ whole genome shotgun (WGS) entry which is preliminary data.</text>
</comment>
<reference evidence="2" key="1">
    <citation type="submission" date="2020-10" db="EMBL/GenBank/DDBJ databases">
        <authorList>
            <person name="Gilroy R."/>
        </authorList>
    </citation>
    <scope>NUCLEOTIDE SEQUENCE</scope>
    <source>
        <strain evidence="2">CHK183-6373</strain>
    </source>
</reference>
<protein>
    <submittedName>
        <fullName evidence="2">Uncharacterized protein</fullName>
    </submittedName>
</protein>
<gene>
    <name evidence="2" type="ORF">IAA64_13710</name>
</gene>
<reference evidence="2" key="2">
    <citation type="journal article" date="2021" name="PeerJ">
        <title>Extensive microbial diversity within the chicken gut microbiome revealed by metagenomics and culture.</title>
        <authorList>
            <person name="Gilroy R."/>
            <person name="Ravi A."/>
            <person name="Getino M."/>
            <person name="Pursley I."/>
            <person name="Horton D.L."/>
            <person name="Alikhan N.F."/>
            <person name="Baker D."/>
            <person name="Gharbi K."/>
            <person name="Hall N."/>
            <person name="Watson M."/>
            <person name="Adriaenssens E.M."/>
            <person name="Foster-Nyarko E."/>
            <person name="Jarju S."/>
            <person name="Secka A."/>
            <person name="Antonio M."/>
            <person name="Oren A."/>
            <person name="Chaudhuri R.R."/>
            <person name="La Ragione R."/>
            <person name="Hildebrand F."/>
            <person name="Pallen M.J."/>
        </authorList>
    </citation>
    <scope>NUCLEOTIDE SEQUENCE</scope>
    <source>
        <strain evidence="2">CHK183-6373</strain>
    </source>
</reference>
<sequence>MLPSKTQLGKRHDPPARPARPTTPYCPMRGARCLSECAWNTPGGCAMAVLAVQSARQANELYAIAEIIDGGHVEPVDAPPDGVLERPSRR</sequence>
<accession>A0A9D1PBF3</accession>
<evidence type="ECO:0000313" key="3">
    <source>
        <dbReference type="Proteomes" id="UP000886884"/>
    </source>
</evidence>
<proteinExistence type="predicted"/>
<name>A0A9D1PBF3_9FIRM</name>
<dbReference type="EMBL" id="DVOT01000246">
    <property type="protein sequence ID" value="HIV29014.1"/>
    <property type="molecule type" value="Genomic_DNA"/>
</dbReference>
<dbReference type="Proteomes" id="UP000886884">
    <property type="component" value="Unassembled WGS sequence"/>
</dbReference>
<evidence type="ECO:0000256" key="1">
    <source>
        <dbReference type="SAM" id="MobiDB-lite"/>
    </source>
</evidence>
<feature type="region of interest" description="Disordered" evidence="1">
    <location>
        <begin position="1"/>
        <end position="25"/>
    </location>
</feature>
<organism evidence="2 3">
    <name type="scientific">Candidatus Ornithocaccomicrobium faecavium</name>
    <dbReference type="NCBI Taxonomy" id="2840890"/>
    <lineage>
        <taxon>Bacteria</taxon>
        <taxon>Bacillati</taxon>
        <taxon>Bacillota</taxon>
        <taxon>Clostridia</taxon>
        <taxon>Candidatus Ornithocaccomicrobium</taxon>
    </lineage>
</organism>